<evidence type="ECO:0000256" key="6">
    <source>
        <dbReference type="ARBA" id="ARBA00023180"/>
    </source>
</evidence>
<comment type="caution">
    <text evidence="12">The sequence shown here is derived from an EMBL/GenBank/DDBJ whole genome shotgun (WGS) entry which is preliminary data.</text>
</comment>
<evidence type="ECO:0000256" key="10">
    <source>
        <dbReference type="SAM" id="MobiDB-lite"/>
    </source>
</evidence>
<evidence type="ECO:0000256" key="5">
    <source>
        <dbReference type="ARBA" id="ARBA00022801"/>
    </source>
</evidence>
<comment type="function">
    <text evidence="9">Esterase involved in the hydrolysis of xylan, a major structural heterogeneous polysaccharide found in plant biomass representing the second most abundant polysaccharide in the biosphere, after cellulose.</text>
</comment>
<keyword evidence="6" id="KW-0325">Glycoprotein</keyword>
<evidence type="ECO:0000256" key="9">
    <source>
        <dbReference type="RuleBase" id="RU367147"/>
    </source>
</evidence>
<dbReference type="InterPro" id="IPR050955">
    <property type="entry name" value="Plant_Biomass_Hydrol_Est"/>
</dbReference>
<evidence type="ECO:0000256" key="7">
    <source>
        <dbReference type="ARBA" id="ARBA00023277"/>
    </source>
</evidence>
<dbReference type="PANTHER" id="PTHR43037:SF3">
    <property type="entry name" value="FERULOYL ESTERASE B"/>
    <property type="match status" value="1"/>
</dbReference>
<evidence type="ECO:0000256" key="1">
    <source>
        <dbReference type="ARBA" id="ARBA00004613"/>
    </source>
</evidence>
<evidence type="ECO:0000256" key="8">
    <source>
        <dbReference type="ARBA" id="ARBA00023326"/>
    </source>
</evidence>
<dbReference type="Pfam" id="PF10503">
    <property type="entry name" value="Esterase_PHB"/>
    <property type="match status" value="1"/>
</dbReference>
<sequence length="382" mass="40627">MKFATLTSALLGMASIAIATPTNLIKRATLSQVNNFGANPSGAKMYIYVPDKLSSNPAVVVAIHYCTGTAQAYYSGTPYASLAESHGFIVIYPESPYSGGCWDVSSPASLTRDGGGNSNAIANMVKYVLSQYKADASRVFVTGTSSGAMMTNVMAATYPDLFKAASVYNGVPAGCFSTGTVNGWNSDCAQGRVIRTSDAWADIVHDMYGVDACYTGSRPRMLIMHGGRDDILYPQNFNETMKQWAGVHDYVYGAPVQTLQNNPQSGYVRYVYGPYLEGIYNPQVGHSVPVMGDVDMAWFGLSKQSPAPITTTSTTAGPTTTSTTSVTRSTSTTSTSTTAAPTPTGCTAARWGQCGGIGFNGCKTCASPWTCKYQNDWYSQCL</sequence>
<keyword evidence="8 9" id="KW-0624">Polysaccharide degradation</keyword>
<dbReference type="EC" id="3.1.1.-" evidence="9"/>
<evidence type="ECO:0000256" key="4">
    <source>
        <dbReference type="ARBA" id="ARBA00022729"/>
    </source>
</evidence>
<feature type="region of interest" description="Disordered" evidence="10">
    <location>
        <begin position="309"/>
        <end position="342"/>
    </location>
</feature>
<dbReference type="InterPro" id="IPR029058">
    <property type="entry name" value="AB_hydrolase_fold"/>
</dbReference>
<organism evidence="12 13">
    <name type="scientific">Rhypophila decipiens</name>
    <dbReference type="NCBI Taxonomy" id="261697"/>
    <lineage>
        <taxon>Eukaryota</taxon>
        <taxon>Fungi</taxon>
        <taxon>Dikarya</taxon>
        <taxon>Ascomycota</taxon>
        <taxon>Pezizomycotina</taxon>
        <taxon>Sordariomycetes</taxon>
        <taxon>Sordariomycetidae</taxon>
        <taxon>Sordariales</taxon>
        <taxon>Naviculisporaceae</taxon>
        <taxon>Rhypophila</taxon>
    </lineage>
</organism>
<evidence type="ECO:0000256" key="3">
    <source>
        <dbReference type="ARBA" id="ARBA00022525"/>
    </source>
</evidence>
<accession>A0AAN7B4H1</accession>
<dbReference type="Proteomes" id="UP001301769">
    <property type="component" value="Unassembled WGS sequence"/>
</dbReference>
<dbReference type="Gene3D" id="3.40.50.1820">
    <property type="entry name" value="alpha/beta hydrolase"/>
    <property type="match status" value="1"/>
</dbReference>
<comment type="subcellular location">
    <subcellularLocation>
        <location evidence="1 9">Secreted</location>
    </subcellularLocation>
</comment>
<dbReference type="SUPFAM" id="SSF53474">
    <property type="entry name" value="alpha/beta-Hydrolases"/>
    <property type="match status" value="2"/>
</dbReference>
<evidence type="ECO:0000259" key="11">
    <source>
        <dbReference type="PROSITE" id="PS51164"/>
    </source>
</evidence>
<dbReference type="InterPro" id="IPR000254">
    <property type="entry name" value="CBD"/>
</dbReference>
<gene>
    <name evidence="12" type="ORF">QBC37DRAFT_294062</name>
</gene>
<feature type="chain" id="PRO_5042670782" description="Carboxylic ester hydrolase" evidence="9">
    <location>
        <begin position="20"/>
        <end position="382"/>
    </location>
</feature>
<proteinExistence type="inferred from homology"/>
<dbReference type="PROSITE" id="PS00562">
    <property type="entry name" value="CBM1_1"/>
    <property type="match status" value="1"/>
</dbReference>
<dbReference type="PANTHER" id="PTHR43037">
    <property type="entry name" value="UNNAMED PRODUCT-RELATED"/>
    <property type="match status" value="1"/>
</dbReference>
<keyword evidence="2 9" id="KW-0719">Serine esterase</keyword>
<keyword evidence="4 9" id="KW-0732">Signal</keyword>
<keyword evidence="13" id="KW-1185">Reference proteome</keyword>
<dbReference type="EMBL" id="MU858197">
    <property type="protein sequence ID" value="KAK4209677.1"/>
    <property type="molecule type" value="Genomic_DNA"/>
</dbReference>
<dbReference type="GO" id="GO:0045493">
    <property type="term" value="P:xylan catabolic process"/>
    <property type="evidence" value="ECO:0007669"/>
    <property type="project" value="UniProtKB-UniRule"/>
</dbReference>
<feature type="signal peptide" evidence="9">
    <location>
        <begin position="1"/>
        <end position="19"/>
    </location>
</feature>
<reference evidence="12" key="2">
    <citation type="submission" date="2023-05" db="EMBL/GenBank/DDBJ databases">
        <authorList>
            <consortium name="Lawrence Berkeley National Laboratory"/>
            <person name="Steindorff A."/>
            <person name="Hensen N."/>
            <person name="Bonometti L."/>
            <person name="Westerberg I."/>
            <person name="Brannstrom I.O."/>
            <person name="Guillou S."/>
            <person name="Cros-Aarteil S."/>
            <person name="Calhoun S."/>
            <person name="Haridas S."/>
            <person name="Kuo A."/>
            <person name="Mondo S."/>
            <person name="Pangilinan J."/>
            <person name="Riley R."/>
            <person name="Labutti K."/>
            <person name="Andreopoulos B."/>
            <person name="Lipzen A."/>
            <person name="Chen C."/>
            <person name="Yanf M."/>
            <person name="Daum C."/>
            <person name="Ng V."/>
            <person name="Clum A."/>
            <person name="Ohm R."/>
            <person name="Martin F."/>
            <person name="Silar P."/>
            <person name="Natvig D."/>
            <person name="Lalanne C."/>
            <person name="Gautier V."/>
            <person name="Ament-Velasquez S.L."/>
            <person name="Kruys A."/>
            <person name="Hutchinson M.I."/>
            <person name="Powell A.J."/>
            <person name="Barry K."/>
            <person name="Miller A.N."/>
            <person name="Grigoriev I.V."/>
            <person name="Debuchy R."/>
            <person name="Gladieux P."/>
            <person name="Thoren M.H."/>
            <person name="Johannesson H."/>
        </authorList>
    </citation>
    <scope>NUCLEOTIDE SEQUENCE</scope>
    <source>
        <strain evidence="12">PSN293</strain>
    </source>
</reference>
<dbReference type="GO" id="GO:0052689">
    <property type="term" value="F:carboxylic ester hydrolase activity"/>
    <property type="evidence" value="ECO:0007669"/>
    <property type="project" value="UniProtKB-KW"/>
</dbReference>
<reference evidence="12" key="1">
    <citation type="journal article" date="2023" name="Mol. Phylogenet. Evol.">
        <title>Genome-scale phylogeny and comparative genomics of the fungal order Sordariales.</title>
        <authorList>
            <person name="Hensen N."/>
            <person name="Bonometti L."/>
            <person name="Westerberg I."/>
            <person name="Brannstrom I.O."/>
            <person name="Guillou S."/>
            <person name="Cros-Aarteil S."/>
            <person name="Calhoun S."/>
            <person name="Haridas S."/>
            <person name="Kuo A."/>
            <person name="Mondo S."/>
            <person name="Pangilinan J."/>
            <person name="Riley R."/>
            <person name="LaButti K."/>
            <person name="Andreopoulos B."/>
            <person name="Lipzen A."/>
            <person name="Chen C."/>
            <person name="Yan M."/>
            <person name="Daum C."/>
            <person name="Ng V."/>
            <person name="Clum A."/>
            <person name="Steindorff A."/>
            <person name="Ohm R.A."/>
            <person name="Martin F."/>
            <person name="Silar P."/>
            <person name="Natvig D.O."/>
            <person name="Lalanne C."/>
            <person name="Gautier V."/>
            <person name="Ament-Velasquez S.L."/>
            <person name="Kruys A."/>
            <person name="Hutchinson M.I."/>
            <person name="Powell A.J."/>
            <person name="Barry K."/>
            <person name="Miller A.N."/>
            <person name="Grigoriev I.V."/>
            <person name="Debuchy R."/>
            <person name="Gladieux P."/>
            <person name="Hiltunen Thoren M."/>
            <person name="Johannesson H."/>
        </authorList>
    </citation>
    <scope>NUCLEOTIDE SEQUENCE</scope>
    <source>
        <strain evidence="12">PSN293</strain>
    </source>
</reference>
<keyword evidence="7 9" id="KW-0119">Carbohydrate metabolism</keyword>
<dbReference type="GO" id="GO:0005576">
    <property type="term" value="C:extracellular region"/>
    <property type="evidence" value="ECO:0007669"/>
    <property type="project" value="UniProtKB-SubCell"/>
</dbReference>
<dbReference type="Pfam" id="PF00734">
    <property type="entry name" value="CBM_1"/>
    <property type="match status" value="1"/>
</dbReference>
<name>A0AAN7B4H1_9PEZI</name>
<evidence type="ECO:0000313" key="13">
    <source>
        <dbReference type="Proteomes" id="UP001301769"/>
    </source>
</evidence>
<evidence type="ECO:0000313" key="12">
    <source>
        <dbReference type="EMBL" id="KAK4209677.1"/>
    </source>
</evidence>
<evidence type="ECO:0000256" key="2">
    <source>
        <dbReference type="ARBA" id="ARBA00022487"/>
    </source>
</evidence>
<keyword evidence="5 9" id="KW-0378">Hydrolase</keyword>
<keyword evidence="3 9" id="KW-0964">Secreted</keyword>
<dbReference type="SMART" id="SM00236">
    <property type="entry name" value="fCBD"/>
    <property type="match status" value="1"/>
</dbReference>
<feature type="domain" description="CBM1" evidence="11">
    <location>
        <begin position="346"/>
        <end position="382"/>
    </location>
</feature>
<dbReference type="InterPro" id="IPR010126">
    <property type="entry name" value="Esterase_phb"/>
</dbReference>
<dbReference type="GO" id="GO:0030248">
    <property type="term" value="F:cellulose binding"/>
    <property type="evidence" value="ECO:0007669"/>
    <property type="project" value="InterPro"/>
</dbReference>
<dbReference type="PROSITE" id="PS51164">
    <property type="entry name" value="CBM1_2"/>
    <property type="match status" value="1"/>
</dbReference>
<dbReference type="NCBIfam" id="TIGR01840">
    <property type="entry name" value="esterase_phb"/>
    <property type="match status" value="1"/>
</dbReference>
<dbReference type="AlphaFoldDB" id="A0AAN7B4H1"/>
<comment type="similarity">
    <text evidence="9">Belongs to the carbohydrate esterase 1 (CE1) family.</text>
</comment>
<protein>
    <recommendedName>
        <fullName evidence="9">Carboxylic ester hydrolase</fullName>
        <ecNumber evidence="9">3.1.1.-</ecNumber>
    </recommendedName>
</protein>